<dbReference type="EMBL" id="UINC01158434">
    <property type="protein sequence ID" value="SVD55977.1"/>
    <property type="molecule type" value="Genomic_DNA"/>
</dbReference>
<gene>
    <name evidence="1" type="ORF">METZ01_LOCUS408831</name>
</gene>
<feature type="non-terminal residue" evidence="1">
    <location>
        <position position="1"/>
    </location>
</feature>
<feature type="non-terminal residue" evidence="1">
    <location>
        <position position="22"/>
    </location>
</feature>
<dbReference type="AlphaFoldDB" id="A0A382WAT8"/>
<organism evidence="1">
    <name type="scientific">marine metagenome</name>
    <dbReference type="NCBI Taxonomy" id="408172"/>
    <lineage>
        <taxon>unclassified sequences</taxon>
        <taxon>metagenomes</taxon>
        <taxon>ecological metagenomes</taxon>
    </lineage>
</organism>
<reference evidence="1" key="1">
    <citation type="submission" date="2018-05" db="EMBL/GenBank/DDBJ databases">
        <authorList>
            <person name="Lanie J.A."/>
            <person name="Ng W.-L."/>
            <person name="Kazmierczak K.M."/>
            <person name="Andrzejewski T.M."/>
            <person name="Davidsen T.M."/>
            <person name="Wayne K.J."/>
            <person name="Tettelin H."/>
            <person name="Glass J.I."/>
            <person name="Rusch D."/>
            <person name="Podicherti R."/>
            <person name="Tsui H.-C.T."/>
            <person name="Winkler M.E."/>
        </authorList>
    </citation>
    <scope>NUCLEOTIDE SEQUENCE</scope>
</reference>
<accession>A0A382WAT8</accession>
<evidence type="ECO:0000313" key="1">
    <source>
        <dbReference type="EMBL" id="SVD55977.1"/>
    </source>
</evidence>
<protein>
    <submittedName>
        <fullName evidence="1">Uncharacterized protein</fullName>
    </submittedName>
</protein>
<proteinExistence type="predicted"/>
<name>A0A382WAT8_9ZZZZ</name>
<sequence>PCTRGVRGSNPLQSIFKNTIKI</sequence>